<evidence type="ECO:0000256" key="6">
    <source>
        <dbReference type="ARBA" id="ARBA00023136"/>
    </source>
</evidence>
<dbReference type="GO" id="GO:0089702">
    <property type="term" value="F:undecaprenyl-phosphate glucose phosphotransferase activity"/>
    <property type="evidence" value="ECO:0007669"/>
    <property type="project" value="TreeGrafter"/>
</dbReference>
<evidence type="ECO:0000256" key="7">
    <source>
        <dbReference type="ARBA" id="ARBA00023169"/>
    </source>
</evidence>
<dbReference type="PANTHER" id="PTHR30576">
    <property type="entry name" value="COLANIC BIOSYNTHESIS UDP-GLUCOSE LIPID CARRIER TRANSFERASE"/>
    <property type="match status" value="1"/>
</dbReference>
<feature type="transmembrane region" description="Helical" evidence="8">
    <location>
        <begin position="89"/>
        <end position="110"/>
    </location>
</feature>
<evidence type="ECO:0000256" key="5">
    <source>
        <dbReference type="ARBA" id="ARBA00022989"/>
    </source>
</evidence>
<evidence type="ECO:0000256" key="1">
    <source>
        <dbReference type="ARBA" id="ARBA00004141"/>
    </source>
</evidence>
<evidence type="ECO:0000256" key="8">
    <source>
        <dbReference type="SAM" id="Phobius"/>
    </source>
</evidence>
<feature type="transmembrane region" description="Helical" evidence="8">
    <location>
        <begin position="54"/>
        <end position="77"/>
    </location>
</feature>
<evidence type="ECO:0000313" key="11">
    <source>
        <dbReference type="Proteomes" id="UP000778970"/>
    </source>
</evidence>
<feature type="transmembrane region" description="Helical" evidence="8">
    <location>
        <begin position="20"/>
        <end position="42"/>
    </location>
</feature>
<comment type="caution">
    <text evidence="10">The sequence shown here is derived from an EMBL/GenBank/DDBJ whole genome shotgun (WGS) entry which is preliminary data.</text>
</comment>
<reference evidence="10" key="1">
    <citation type="submission" date="2017-08" db="EMBL/GenBank/DDBJ databases">
        <authorList>
            <person name="Imhoff J.F."/>
            <person name="Rahn T."/>
            <person name="Kuenzel S."/>
            <person name="Neulinger S.C."/>
        </authorList>
    </citation>
    <scope>NUCLEOTIDE SEQUENCE</scope>
    <source>
        <strain evidence="10">DSM 9154</strain>
    </source>
</reference>
<reference evidence="10" key="2">
    <citation type="journal article" date="2020" name="Microorganisms">
        <title>Osmotic Adaptation and Compatible Solute Biosynthesis of Phototrophic Bacteria as Revealed from Genome Analyses.</title>
        <authorList>
            <person name="Imhoff J.F."/>
            <person name="Rahn T."/>
            <person name="Kunzel S."/>
            <person name="Keller A."/>
            <person name="Neulinger S.C."/>
        </authorList>
    </citation>
    <scope>NUCLEOTIDE SEQUENCE</scope>
    <source>
        <strain evidence="10">DSM 9154</strain>
    </source>
</reference>
<evidence type="ECO:0000256" key="2">
    <source>
        <dbReference type="ARBA" id="ARBA00006464"/>
    </source>
</evidence>
<keyword evidence="5 8" id="KW-1133">Transmembrane helix</keyword>
<dbReference type="Gene3D" id="3.40.50.720">
    <property type="entry name" value="NAD(P)-binding Rossmann-like Domain"/>
    <property type="match status" value="1"/>
</dbReference>
<dbReference type="EMBL" id="NRRE01000009">
    <property type="protein sequence ID" value="MBK1696040.1"/>
    <property type="molecule type" value="Genomic_DNA"/>
</dbReference>
<dbReference type="InterPro" id="IPR017475">
    <property type="entry name" value="EPS_sugar_tfrase"/>
</dbReference>
<dbReference type="InterPro" id="IPR017464">
    <property type="entry name" value="Sugar_tfrase_EpsB_2"/>
</dbReference>
<gene>
    <name evidence="10" type="ORF">CKO21_02120</name>
</gene>
<dbReference type="GO" id="GO:0000271">
    <property type="term" value="P:polysaccharide biosynthetic process"/>
    <property type="evidence" value="ECO:0007669"/>
    <property type="project" value="UniProtKB-KW"/>
</dbReference>
<name>A0A934UZ60_9PROT</name>
<comment type="subcellular location">
    <subcellularLocation>
        <location evidence="1">Membrane</location>
        <topology evidence="1">Multi-pass membrane protein</topology>
    </subcellularLocation>
</comment>
<dbReference type="Pfam" id="PF02397">
    <property type="entry name" value="Bac_transf"/>
    <property type="match status" value="1"/>
</dbReference>
<keyword evidence="3" id="KW-0808">Transferase</keyword>
<comment type="similarity">
    <text evidence="2">Belongs to the bacterial sugar transferase family.</text>
</comment>
<accession>A0A934UZ60</accession>
<sequence>MSGAVFIEETIVGVSARVVWPLYILAVVEAVALVVLFITVQYTAFTVAGEAVGFWYFVERALLLGALVLTMLFAVGLYSFHVAESLPDLAARVCVAVCLAFVLHAILTYVFPPVRITISALIPGLLLAFALVFALHLAFLRVADLAHLKSRVLVLGTGDRAAKVGALAHRGRRSRFMVVGYVELEPVACAVSGAKLVAMPNDLRAYVASHAIDEIVVALEDRRGQLPLNDLVAARLEGVRVTDYHMFAEQALGAVDLDALSPSWFFDRAGFRTTRVHLMAKRAIDLVASLGLLTVTLPLLIVTALAIKLESPGPVFYRQARVGQGGQPFMLFKFRSMRQDAEADGRPQWAQQADPRITRVGAFIRKTRIDEIPQAINVLRGDMSFVGPRPERPFFVDELGAQIPFYRERHSVKPGITGWAQLNYPYGASVEDARQKLQYDLFYIKYYTIMLDIAIGLQTVRVVLWNAGAR</sequence>
<feature type="domain" description="Bacterial sugar transferase" evidence="9">
    <location>
        <begin position="281"/>
        <end position="464"/>
    </location>
</feature>
<evidence type="ECO:0000313" key="10">
    <source>
        <dbReference type="EMBL" id="MBK1696040.1"/>
    </source>
</evidence>
<evidence type="ECO:0000259" key="9">
    <source>
        <dbReference type="Pfam" id="PF02397"/>
    </source>
</evidence>
<dbReference type="AlphaFoldDB" id="A0A934UZ60"/>
<feature type="transmembrane region" description="Helical" evidence="8">
    <location>
        <begin position="283"/>
        <end position="307"/>
    </location>
</feature>
<evidence type="ECO:0000256" key="4">
    <source>
        <dbReference type="ARBA" id="ARBA00022692"/>
    </source>
</evidence>
<dbReference type="InterPro" id="IPR003362">
    <property type="entry name" value="Bact_transf"/>
</dbReference>
<feature type="transmembrane region" description="Helical" evidence="8">
    <location>
        <begin position="116"/>
        <end position="140"/>
    </location>
</feature>
<keyword evidence="4 8" id="KW-0812">Transmembrane</keyword>
<dbReference type="Proteomes" id="UP000778970">
    <property type="component" value="Unassembled WGS sequence"/>
</dbReference>
<dbReference type="NCBIfam" id="TIGR03013">
    <property type="entry name" value="EpsB_2"/>
    <property type="match status" value="1"/>
</dbReference>
<protein>
    <recommendedName>
        <fullName evidence="9">Bacterial sugar transferase domain-containing protein</fullName>
    </recommendedName>
</protein>
<evidence type="ECO:0000256" key="3">
    <source>
        <dbReference type="ARBA" id="ARBA00022679"/>
    </source>
</evidence>
<keyword evidence="6 8" id="KW-0472">Membrane</keyword>
<keyword evidence="7" id="KW-0270">Exopolysaccharide synthesis</keyword>
<proteinExistence type="inferred from homology"/>
<dbReference type="GO" id="GO:0016020">
    <property type="term" value="C:membrane"/>
    <property type="evidence" value="ECO:0007669"/>
    <property type="project" value="UniProtKB-SubCell"/>
</dbReference>
<dbReference type="PANTHER" id="PTHR30576:SF21">
    <property type="entry name" value="UDP-GLUCOSE:UNDECAPRENYL-PHOSPHATE GLUCOSE-1-PHOSPHATE TRANSFERASE"/>
    <property type="match status" value="1"/>
</dbReference>
<organism evidence="10 11">
    <name type="scientific">Rhodovibrio salinarum</name>
    <dbReference type="NCBI Taxonomy" id="1087"/>
    <lineage>
        <taxon>Bacteria</taxon>
        <taxon>Pseudomonadati</taxon>
        <taxon>Pseudomonadota</taxon>
        <taxon>Alphaproteobacteria</taxon>
        <taxon>Rhodospirillales</taxon>
        <taxon>Rhodovibrionaceae</taxon>
        <taxon>Rhodovibrio</taxon>
    </lineage>
</organism>
<dbReference type="NCBIfam" id="TIGR03025">
    <property type="entry name" value="EPS_sugtrans"/>
    <property type="match status" value="1"/>
</dbReference>
<dbReference type="GO" id="GO:0009242">
    <property type="term" value="P:colanic acid biosynthetic process"/>
    <property type="evidence" value="ECO:0007669"/>
    <property type="project" value="TreeGrafter"/>
</dbReference>
<keyword evidence="11" id="KW-1185">Reference proteome</keyword>